<evidence type="ECO:0000313" key="1">
    <source>
        <dbReference type="EMBL" id="MFD0850926.1"/>
    </source>
</evidence>
<organism evidence="1 2">
    <name type="scientific">Actinomadura adrarensis</name>
    <dbReference type="NCBI Taxonomy" id="1819600"/>
    <lineage>
        <taxon>Bacteria</taxon>
        <taxon>Bacillati</taxon>
        <taxon>Actinomycetota</taxon>
        <taxon>Actinomycetes</taxon>
        <taxon>Streptosporangiales</taxon>
        <taxon>Thermomonosporaceae</taxon>
        <taxon>Actinomadura</taxon>
    </lineage>
</organism>
<dbReference type="InterPro" id="IPR052704">
    <property type="entry name" value="ECF_Sigma-70_Domain"/>
</dbReference>
<comment type="caution">
    <text evidence="1">The sequence shown here is derived from an EMBL/GenBank/DDBJ whole genome shotgun (WGS) entry which is preliminary data.</text>
</comment>
<dbReference type="SUPFAM" id="SSF54427">
    <property type="entry name" value="NTF2-like"/>
    <property type="match status" value="1"/>
</dbReference>
<keyword evidence="2" id="KW-1185">Reference proteome</keyword>
<dbReference type="PANTHER" id="PTHR30173:SF36">
    <property type="entry name" value="ECF RNA POLYMERASE SIGMA FACTOR SIGJ"/>
    <property type="match status" value="1"/>
</dbReference>
<accession>A0ABW3C8Z0</accession>
<dbReference type="InterPro" id="IPR032710">
    <property type="entry name" value="NTF2-like_dom_sf"/>
</dbReference>
<evidence type="ECO:0000313" key="2">
    <source>
        <dbReference type="Proteomes" id="UP001597083"/>
    </source>
</evidence>
<sequence>MELLAPDVTLWTDGGGKVRATMLRPVQGRTKVARHIANVARQRSLEEVEIRHRTVNGDPSAVLFADDAPFAVMVLDLDGDQVSNIYAVTNPEKLPKDEQPGG</sequence>
<dbReference type="Proteomes" id="UP001597083">
    <property type="component" value="Unassembled WGS sequence"/>
</dbReference>
<name>A0ABW3C8Z0_9ACTN</name>
<dbReference type="PANTHER" id="PTHR30173">
    <property type="entry name" value="SIGMA 19 FACTOR"/>
    <property type="match status" value="1"/>
</dbReference>
<reference evidence="2" key="1">
    <citation type="journal article" date="2019" name="Int. J. Syst. Evol. Microbiol.">
        <title>The Global Catalogue of Microorganisms (GCM) 10K type strain sequencing project: providing services to taxonomists for standard genome sequencing and annotation.</title>
        <authorList>
            <consortium name="The Broad Institute Genomics Platform"/>
            <consortium name="The Broad Institute Genome Sequencing Center for Infectious Disease"/>
            <person name="Wu L."/>
            <person name="Ma J."/>
        </authorList>
    </citation>
    <scope>NUCLEOTIDE SEQUENCE [LARGE SCALE GENOMIC DNA]</scope>
    <source>
        <strain evidence="2">JCM 31696</strain>
    </source>
</reference>
<protein>
    <submittedName>
        <fullName evidence="1">Uncharacterized protein</fullName>
    </submittedName>
</protein>
<proteinExistence type="predicted"/>
<dbReference type="EMBL" id="JBHTIR010000191">
    <property type="protein sequence ID" value="MFD0850926.1"/>
    <property type="molecule type" value="Genomic_DNA"/>
</dbReference>
<gene>
    <name evidence="1" type="ORF">ACFQ07_01690</name>
</gene>